<proteinExistence type="predicted"/>
<name>A7VSW6_9FIRM</name>
<organism evidence="1 2">
    <name type="scientific">[Clostridium] leptum DSM 753</name>
    <dbReference type="NCBI Taxonomy" id="428125"/>
    <lineage>
        <taxon>Bacteria</taxon>
        <taxon>Bacillati</taxon>
        <taxon>Bacillota</taxon>
        <taxon>Clostridia</taxon>
        <taxon>Eubacteriales</taxon>
        <taxon>Oscillospiraceae</taxon>
        <taxon>Oscillospiraceae incertae sedis</taxon>
    </lineage>
</organism>
<evidence type="ECO:0000313" key="1">
    <source>
        <dbReference type="EMBL" id="EDO61262.1"/>
    </source>
</evidence>
<reference evidence="1 2" key="2">
    <citation type="submission" date="2007-08" db="EMBL/GenBank/DDBJ databases">
        <authorList>
            <person name="Fulton L."/>
            <person name="Clifton S."/>
            <person name="Fulton B."/>
            <person name="Xu J."/>
            <person name="Minx P."/>
            <person name="Pepin K.H."/>
            <person name="Johnson M."/>
            <person name="Thiruvilangam P."/>
            <person name="Bhonagiri V."/>
            <person name="Nash W.E."/>
            <person name="Wang C."/>
            <person name="Mardis E.R."/>
            <person name="Wilson R.K."/>
        </authorList>
    </citation>
    <scope>NUCLEOTIDE SEQUENCE [LARGE SCALE GENOMIC DNA]</scope>
    <source>
        <strain evidence="1 2">DSM 753</strain>
    </source>
</reference>
<sequence length="62" mass="7111">MKAKAEVMHSAFFLYLEVIPGKEKRGRSTPRWYIQVLQKVKLPVTGFSYALLLFVDNSSYAS</sequence>
<dbReference type="AlphaFoldDB" id="A7VSW6"/>
<dbReference type="Proteomes" id="UP000003490">
    <property type="component" value="Unassembled WGS sequence"/>
</dbReference>
<reference evidence="1 2" key="1">
    <citation type="submission" date="2007-08" db="EMBL/GenBank/DDBJ databases">
        <title>Draft genome sequence of Clostridium leptum (DSM 753).</title>
        <authorList>
            <person name="Sudarsanam P."/>
            <person name="Ley R."/>
            <person name="Guruge J."/>
            <person name="Turnbaugh P.J."/>
            <person name="Mahowald M."/>
            <person name="Liep D."/>
            <person name="Gordon J."/>
        </authorList>
    </citation>
    <scope>NUCLEOTIDE SEQUENCE [LARGE SCALE GENOMIC DNA]</scope>
    <source>
        <strain evidence="1 2">DSM 753</strain>
    </source>
</reference>
<gene>
    <name evidence="1" type="ORF">CLOLEP_01657</name>
</gene>
<accession>A7VSW6</accession>
<dbReference type="HOGENOM" id="CLU_2896121_0_0_9"/>
<evidence type="ECO:0000313" key="2">
    <source>
        <dbReference type="Proteomes" id="UP000003490"/>
    </source>
</evidence>
<protein>
    <submittedName>
        <fullName evidence="1">Uncharacterized protein</fullName>
    </submittedName>
</protein>
<comment type="caution">
    <text evidence="1">The sequence shown here is derived from an EMBL/GenBank/DDBJ whole genome shotgun (WGS) entry which is preliminary data.</text>
</comment>
<dbReference type="EMBL" id="ABCB02000018">
    <property type="protein sequence ID" value="EDO61262.1"/>
    <property type="molecule type" value="Genomic_DNA"/>
</dbReference>